<proteinExistence type="predicted"/>
<gene>
    <name evidence="8" type="ORF">GGD88_002634</name>
</gene>
<dbReference type="EMBL" id="JACIGI010000023">
    <property type="protein sequence ID" value="MBB4286892.1"/>
    <property type="molecule type" value="Genomic_DNA"/>
</dbReference>
<keyword evidence="8" id="KW-0407">Ion channel</keyword>
<evidence type="ECO:0000256" key="4">
    <source>
        <dbReference type="ARBA" id="ARBA00023136"/>
    </source>
</evidence>
<keyword evidence="4 6" id="KW-0472">Membrane</keyword>
<dbReference type="InterPro" id="IPR005821">
    <property type="entry name" value="Ion_trans_dom"/>
</dbReference>
<dbReference type="Gene3D" id="1.20.120.350">
    <property type="entry name" value="Voltage-gated potassium channels. Chain C"/>
    <property type="match status" value="1"/>
</dbReference>
<comment type="caution">
    <text evidence="8">The sequence shown here is derived from an EMBL/GenBank/DDBJ whole genome shotgun (WGS) entry which is preliminary data.</text>
</comment>
<feature type="region of interest" description="Disordered" evidence="5">
    <location>
        <begin position="1"/>
        <end position="26"/>
    </location>
</feature>
<evidence type="ECO:0000256" key="1">
    <source>
        <dbReference type="ARBA" id="ARBA00004141"/>
    </source>
</evidence>
<dbReference type="PANTHER" id="PTHR10037">
    <property type="entry name" value="VOLTAGE-GATED CATION CHANNEL CALCIUM AND SODIUM"/>
    <property type="match status" value="1"/>
</dbReference>
<keyword evidence="2 6" id="KW-0812">Transmembrane</keyword>
<dbReference type="SUPFAM" id="SSF81324">
    <property type="entry name" value="Voltage-gated potassium channels"/>
    <property type="match status" value="1"/>
</dbReference>
<organism evidence="8 9">
    <name type="scientific">Roseospira goensis</name>
    <dbReference type="NCBI Taxonomy" id="391922"/>
    <lineage>
        <taxon>Bacteria</taxon>
        <taxon>Pseudomonadati</taxon>
        <taxon>Pseudomonadota</taxon>
        <taxon>Alphaproteobacteria</taxon>
        <taxon>Rhodospirillales</taxon>
        <taxon>Rhodospirillaceae</taxon>
        <taxon>Roseospira</taxon>
    </lineage>
</organism>
<evidence type="ECO:0000256" key="6">
    <source>
        <dbReference type="SAM" id="Phobius"/>
    </source>
</evidence>
<feature type="transmembrane region" description="Helical" evidence="6">
    <location>
        <begin position="41"/>
        <end position="59"/>
    </location>
</feature>
<dbReference type="RefSeq" id="WP_246423749.1">
    <property type="nucleotide sequence ID" value="NZ_JACIGI010000023.1"/>
</dbReference>
<keyword evidence="9" id="KW-1185">Reference proteome</keyword>
<dbReference type="PANTHER" id="PTHR10037:SF62">
    <property type="entry name" value="SODIUM CHANNEL PROTEIN 60E"/>
    <property type="match status" value="1"/>
</dbReference>
<reference evidence="8 9" key="1">
    <citation type="submission" date="2020-08" db="EMBL/GenBank/DDBJ databases">
        <title>Genome sequencing of Purple Non-Sulfur Bacteria from various extreme environments.</title>
        <authorList>
            <person name="Mayer M."/>
        </authorList>
    </citation>
    <scope>NUCLEOTIDE SEQUENCE [LARGE SCALE GENOMIC DNA]</scope>
    <source>
        <strain evidence="8 9">JA135</strain>
    </source>
</reference>
<accession>A0A7W6WLX8</accession>
<dbReference type="Pfam" id="PF00520">
    <property type="entry name" value="Ion_trans"/>
    <property type="match status" value="1"/>
</dbReference>
<sequence>MASMEETNTTSSRTPGTRPDNDGSRGGGWIERLGRLVEGRIFQRVIITLIVLNGITLGLETSDRAMAAAGTALLAFDRIVLAIFVFEIGGKLLYRRWRFFRDGWNVFDFIIVGIALIPASGPLAVLRSLRILRVLRLLSVVPQMRRVVGALLAAIPGLVSVGAIILLVFYVGAVLSTKLFGDSFPEWFGTIGASMYTLFQVMTLESWSMGIVRPVMDAYPYSWLFFVPFIVATSFAILNLFIGIIVDAMQVVHRREEAEADAAAGLVAEARDSREETILAELSALRAEMAAVRAHLKIPPPSDQR</sequence>
<dbReference type="GO" id="GO:0005248">
    <property type="term" value="F:voltage-gated sodium channel activity"/>
    <property type="evidence" value="ECO:0007669"/>
    <property type="project" value="TreeGrafter"/>
</dbReference>
<feature type="transmembrane region" description="Helical" evidence="6">
    <location>
        <begin position="106"/>
        <end position="127"/>
    </location>
</feature>
<keyword evidence="8" id="KW-0813">Transport</keyword>
<name>A0A7W6WLX8_9PROT</name>
<dbReference type="Proteomes" id="UP000555728">
    <property type="component" value="Unassembled WGS sequence"/>
</dbReference>
<dbReference type="GO" id="GO:0001518">
    <property type="term" value="C:voltage-gated sodium channel complex"/>
    <property type="evidence" value="ECO:0007669"/>
    <property type="project" value="TreeGrafter"/>
</dbReference>
<feature type="transmembrane region" description="Helical" evidence="6">
    <location>
        <begin position="223"/>
        <end position="246"/>
    </location>
</feature>
<keyword evidence="8" id="KW-0406">Ion transport</keyword>
<evidence type="ECO:0000259" key="7">
    <source>
        <dbReference type="Pfam" id="PF00520"/>
    </source>
</evidence>
<feature type="transmembrane region" description="Helical" evidence="6">
    <location>
        <begin position="184"/>
        <end position="203"/>
    </location>
</feature>
<dbReference type="InterPro" id="IPR027359">
    <property type="entry name" value="Volt_channel_dom_sf"/>
</dbReference>
<dbReference type="Gene3D" id="1.10.287.70">
    <property type="match status" value="1"/>
</dbReference>
<evidence type="ECO:0000313" key="9">
    <source>
        <dbReference type="Proteomes" id="UP000555728"/>
    </source>
</evidence>
<feature type="transmembrane region" description="Helical" evidence="6">
    <location>
        <begin position="147"/>
        <end position="172"/>
    </location>
</feature>
<dbReference type="InterPro" id="IPR043203">
    <property type="entry name" value="VGCC_Ca_Na"/>
</dbReference>
<dbReference type="AlphaFoldDB" id="A0A7W6WLX8"/>
<protein>
    <submittedName>
        <fullName evidence="8">Voltage-gated sodium channel</fullName>
    </submittedName>
</protein>
<evidence type="ECO:0000256" key="3">
    <source>
        <dbReference type="ARBA" id="ARBA00022989"/>
    </source>
</evidence>
<feature type="domain" description="Ion transport" evidence="7">
    <location>
        <begin position="40"/>
        <end position="256"/>
    </location>
</feature>
<evidence type="ECO:0000313" key="8">
    <source>
        <dbReference type="EMBL" id="MBB4286892.1"/>
    </source>
</evidence>
<keyword evidence="3 6" id="KW-1133">Transmembrane helix</keyword>
<comment type="subcellular location">
    <subcellularLocation>
        <location evidence="1">Membrane</location>
        <topology evidence="1">Multi-pass membrane protein</topology>
    </subcellularLocation>
</comment>
<evidence type="ECO:0000256" key="5">
    <source>
        <dbReference type="SAM" id="MobiDB-lite"/>
    </source>
</evidence>
<evidence type="ECO:0000256" key="2">
    <source>
        <dbReference type="ARBA" id="ARBA00022692"/>
    </source>
</evidence>
<feature type="transmembrane region" description="Helical" evidence="6">
    <location>
        <begin position="65"/>
        <end position="86"/>
    </location>
</feature>
<feature type="compositionally biased region" description="Polar residues" evidence="5">
    <location>
        <begin position="1"/>
        <end position="15"/>
    </location>
</feature>